<accession>A0A1S9V6V9</accession>
<proteinExistence type="predicted"/>
<dbReference type="Pfam" id="PF01939">
    <property type="entry name" value="NucS_C"/>
    <property type="match status" value="1"/>
</dbReference>
<dbReference type="AlphaFoldDB" id="A0A1S9V6V9"/>
<dbReference type="Proteomes" id="UP000191124">
    <property type="component" value="Unassembled WGS sequence"/>
</dbReference>
<evidence type="ECO:0000259" key="1">
    <source>
        <dbReference type="Pfam" id="PF01939"/>
    </source>
</evidence>
<dbReference type="InterPro" id="IPR048301">
    <property type="entry name" value="NucS_C"/>
</dbReference>
<sequence length="303" mass="34829">MNYLIGYKDAERNFGHEDPMLTEYTYGESGFNTEKLLKVQKGDFLFFHKTIHNKRYITAYYVVEEVVLIKNIKQNRLIMNKYDNPHLKKEIKQLTPSECIAFGNPIQSKVLQVPLEITPELLSKLSRPANLNSNQALLSAISSALRTWKELNQSDINLLLDLLEHNESKGRLTNRILTAEEVFQILERDIEKFIISNPAILGANYTIEKSQHIFSDESRLDLLLRDTSNNEFIVVEIKKGPIDRNALNQIKHYIKLCKEELKLHTVKGILVGNGIAPSFEDDINKAKKDGIIVRNYGWGFTIN</sequence>
<dbReference type="GO" id="GO:0003676">
    <property type="term" value="F:nucleic acid binding"/>
    <property type="evidence" value="ECO:0007669"/>
    <property type="project" value="InterPro"/>
</dbReference>
<dbReference type="InterPro" id="IPR011856">
    <property type="entry name" value="tRNA_endonuc-like_dom_sf"/>
</dbReference>
<dbReference type="GO" id="GO:0004519">
    <property type="term" value="F:endonuclease activity"/>
    <property type="evidence" value="ECO:0007669"/>
    <property type="project" value="InterPro"/>
</dbReference>
<comment type="caution">
    <text evidence="2">The sequence shown here is derived from an EMBL/GenBank/DDBJ whole genome shotgun (WGS) entry which is preliminary data.</text>
</comment>
<dbReference type="EMBL" id="MUAL01000007">
    <property type="protein sequence ID" value="OOR30227.1"/>
    <property type="molecule type" value="Genomic_DNA"/>
</dbReference>
<dbReference type="Gene3D" id="3.40.1350.10">
    <property type="match status" value="1"/>
</dbReference>
<feature type="domain" description="Endonuclease NucS C-terminal" evidence="1">
    <location>
        <begin position="187"/>
        <end position="278"/>
    </location>
</feature>
<reference evidence="2 3" key="1">
    <citation type="submission" date="2017-01" db="EMBL/GenBank/DDBJ databases">
        <title>Bacillus cereus isolates.</title>
        <authorList>
            <person name="Beno S.M."/>
        </authorList>
    </citation>
    <scope>NUCLEOTIDE SEQUENCE [LARGE SCALE GENOMIC DNA]</scope>
    <source>
        <strain evidence="2 3">FSL M7-1219</strain>
    </source>
</reference>
<gene>
    <name evidence="2" type="ORF">BW892_06750</name>
</gene>
<dbReference type="RefSeq" id="WP_078179915.1">
    <property type="nucleotide sequence ID" value="NZ_MUAL01000007.1"/>
</dbReference>
<name>A0A1S9V6V9_BACCE</name>
<organism evidence="2 3">
    <name type="scientific">Bacillus cereus</name>
    <dbReference type="NCBI Taxonomy" id="1396"/>
    <lineage>
        <taxon>Bacteria</taxon>
        <taxon>Bacillati</taxon>
        <taxon>Bacillota</taxon>
        <taxon>Bacilli</taxon>
        <taxon>Bacillales</taxon>
        <taxon>Bacillaceae</taxon>
        <taxon>Bacillus</taxon>
        <taxon>Bacillus cereus group</taxon>
    </lineage>
</organism>
<protein>
    <recommendedName>
        <fullName evidence="1">Endonuclease NucS C-terminal domain-containing protein</fullName>
    </recommendedName>
</protein>
<evidence type="ECO:0000313" key="2">
    <source>
        <dbReference type="EMBL" id="OOR30227.1"/>
    </source>
</evidence>
<evidence type="ECO:0000313" key="3">
    <source>
        <dbReference type="Proteomes" id="UP000191124"/>
    </source>
</evidence>